<feature type="region of interest" description="Disordered" evidence="1">
    <location>
        <begin position="299"/>
        <end position="384"/>
    </location>
</feature>
<dbReference type="Proteomes" id="UP000019478">
    <property type="component" value="Unassembled WGS sequence"/>
</dbReference>
<feature type="compositionally biased region" description="Basic and acidic residues" evidence="1">
    <location>
        <begin position="81"/>
        <end position="98"/>
    </location>
</feature>
<name>W9YJM0_9EURO</name>
<keyword evidence="3" id="KW-1185">Reference proteome</keyword>
<dbReference type="OrthoDB" id="2351940at2759"/>
<dbReference type="HOGENOM" id="CLU_019419_1_1_1"/>
<evidence type="ECO:0000313" key="3">
    <source>
        <dbReference type="Proteomes" id="UP000019478"/>
    </source>
</evidence>
<feature type="region of interest" description="Disordered" evidence="1">
    <location>
        <begin position="77"/>
        <end position="191"/>
    </location>
</feature>
<feature type="compositionally biased region" description="Basic and acidic residues" evidence="1">
    <location>
        <begin position="310"/>
        <end position="322"/>
    </location>
</feature>
<proteinExistence type="predicted"/>
<gene>
    <name evidence="2" type="ORF">A1O3_01663</name>
</gene>
<dbReference type="STRING" id="1182542.W9YJM0"/>
<dbReference type="RefSeq" id="XP_007729997.1">
    <property type="nucleotide sequence ID" value="XM_007731807.1"/>
</dbReference>
<dbReference type="EMBL" id="AMGY01000001">
    <property type="protein sequence ID" value="EXJ93107.1"/>
    <property type="molecule type" value="Genomic_DNA"/>
</dbReference>
<evidence type="ECO:0000313" key="2">
    <source>
        <dbReference type="EMBL" id="EXJ93107.1"/>
    </source>
</evidence>
<reference evidence="2" key="1">
    <citation type="submission" date="2013-03" db="EMBL/GenBank/DDBJ databases">
        <title>The Genome Sequence of Capronia epimyces CBS 606.96.</title>
        <authorList>
            <consortium name="The Broad Institute Genomics Platform"/>
            <person name="Cuomo C."/>
            <person name="de Hoog S."/>
            <person name="Gorbushina A."/>
            <person name="Walker B."/>
            <person name="Young S.K."/>
            <person name="Zeng Q."/>
            <person name="Gargeya S."/>
            <person name="Fitzgerald M."/>
            <person name="Haas B."/>
            <person name="Abouelleil A."/>
            <person name="Allen A.W."/>
            <person name="Alvarado L."/>
            <person name="Arachchi H.M."/>
            <person name="Berlin A.M."/>
            <person name="Chapman S.B."/>
            <person name="Gainer-Dewar J."/>
            <person name="Goldberg J."/>
            <person name="Griggs A."/>
            <person name="Gujja S."/>
            <person name="Hansen M."/>
            <person name="Howarth C."/>
            <person name="Imamovic A."/>
            <person name="Ireland A."/>
            <person name="Larimer J."/>
            <person name="McCowan C."/>
            <person name="Murphy C."/>
            <person name="Pearson M."/>
            <person name="Poon T.W."/>
            <person name="Priest M."/>
            <person name="Roberts A."/>
            <person name="Saif S."/>
            <person name="Shea T."/>
            <person name="Sisk P."/>
            <person name="Sykes S."/>
            <person name="Wortman J."/>
            <person name="Nusbaum C."/>
            <person name="Birren B."/>
        </authorList>
    </citation>
    <scope>NUCLEOTIDE SEQUENCE [LARGE SCALE GENOMIC DNA]</scope>
    <source>
        <strain evidence="2">CBS 606.96</strain>
    </source>
</reference>
<dbReference type="GeneID" id="19165797"/>
<comment type="caution">
    <text evidence="2">The sequence shown here is derived from an EMBL/GenBank/DDBJ whole genome shotgun (WGS) entry which is preliminary data.</text>
</comment>
<feature type="compositionally biased region" description="Basic and acidic residues" evidence="1">
    <location>
        <begin position="126"/>
        <end position="139"/>
    </location>
</feature>
<organism evidence="2 3">
    <name type="scientific">Capronia epimyces CBS 606.96</name>
    <dbReference type="NCBI Taxonomy" id="1182542"/>
    <lineage>
        <taxon>Eukaryota</taxon>
        <taxon>Fungi</taxon>
        <taxon>Dikarya</taxon>
        <taxon>Ascomycota</taxon>
        <taxon>Pezizomycotina</taxon>
        <taxon>Eurotiomycetes</taxon>
        <taxon>Chaetothyriomycetidae</taxon>
        <taxon>Chaetothyriales</taxon>
        <taxon>Herpotrichiellaceae</taxon>
        <taxon>Capronia</taxon>
    </lineage>
</organism>
<feature type="region of interest" description="Disordered" evidence="1">
    <location>
        <begin position="459"/>
        <end position="533"/>
    </location>
</feature>
<sequence length="600" mass="67852">MVCLLCSPPPFSIYHHFILLDSNDANVYQTDPPDRYRWPNISARLQNLRNLLSSERHLGAIQQRAFEAIDREMDQMAADRSVARERRRRGDSETHTQARDAQPASDIPPQSSSSASLIRSRRRAFRPSERLQRYQRERLGQSGRETTSDLLVSPSDLSPASPAQSIRGERLRSKRRKLDDGSYEEEPQTFSYGHKGQVVSGQLRMEIASCDGGEYAHPHGPVFNFPQNVLQDDYRVYCTKANNCNLLLKHVGGMPFTLTQIVIKAPRVGYDAPIQEGMVFVAMEDRKLLDNTSQYDVRWSPKSHRRRRHQADGFRPSEEYLRPTRSPQRSVDRSRFLTDPTYAEEGEDRDVSLVSGFTVSVVDPSDEEDARESPPSPRPWHDDDYSLRSYVDRYQPDYLGSERHDDLWSSSSDSEGYEAEAIPPQETEGVRRQRSLEIENVMARRNRLVDLMHAQQIRDNDEVFGRRGHEGAHDGEEGPHNHRSAPSRTGLRTFAPAVGAPDPADPLEEHGNTLAGLGSKNNPGGFAGSPSSRPDVVLPHARFSISRSKASTSIKFDPPVSGRYILVKLWAHHPNANIDVQAILAYGYGGPRFFPSMEFR</sequence>
<feature type="compositionally biased region" description="Low complexity" evidence="1">
    <location>
        <begin position="101"/>
        <end position="118"/>
    </location>
</feature>
<feature type="region of interest" description="Disordered" evidence="1">
    <location>
        <begin position="400"/>
        <end position="433"/>
    </location>
</feature>
<accession>W9YJM0</accession>
<feature type="compositionally biased region" description="Basic and acidic residues" evidence="1">
    <location>
        <begin position="459"/>
        <end position="480"/>
    </location>
</feature>
<feature type="compositionally biased region" description="Low complexity" evidence="1">
    <location>
        <begin position="148"/>
        <end position="165"/>
    </location>
</feature>
<dbReference type="eggNOG" id="ENOG502S728">
    <property type="taxonomic scope" value="Eukaryota"/>
</dbReference>
<evidence type="ECO:0000256" key="1">
    <source>
        <dbReference type="SAM" id="MobiDB-lite"/>
    </source>
</evidence>
<dbReference type="AlphaFoldDB" id="W9YJM0"/>
<protein>
    <submittedName>
        <fullName evidence="2">Uncharacterized protein</fullName>
    </submittedName>
</protein>